<evidence type="ECO:0000256" key="1">
    <source>
        <dbReference type="ARBA" id="ARBA00023015"/>
    </source>
</evidence>
<name>A0ABW2BVV4_9PSEU</name>
<dbReference type="InterPro" id="IPR014284">
    <property type="entry name" value="RNA_pol_sigma-70_dom"/>
</dbReference>
<dbReference type="EMBL" id="JBHSXX010000001">
    <property type="protein sequence ID" value="MFC6866629.1"/>
    <property type="molecule type" value="Genomic_DNA"/>
</dbReference>
<dbReference type="InterPro" id="IPR007627">
    <property type="entry name" value="RNA_pol_sigma70_r2"/>
</dbReference>
<reference evidence="8" key="1">
    <citation type="journal article" date="2019" name="Int. J. Syst. Evol. Microbiol.">
        <title>The Global Catalogue of Microorganisms (GCM) 10K type strain sequencing project: providing services to taxonomists for standard genome sequencing and annotation.</title>
        <authorList>
            <consortium name="The Broad Institute Genomics Platform"/>
            <consortium name="The Broad Institute Genome Sequencing Center for Infectious Disease"/>
            <person name="Wu L."/>
            <person name="Ma J."/>
        </authorList>
    </citation>
    <scope>NUCLEOTIDE SEQUENCE [LARGE SCALE GENOMIC DNA]</scope>
    <source>
        <strain evidence="8">KCTC 32255</strain>
    </source>
</reference>
<comment type="caution">
    <text evidence="7">The sequence shown here is derived from an EMBL/GenBank/DDBJ whole genome shotgun (WGS) entry which is preliminary data.</text>
</comment>
<feature type="region of interest" description="Disordered" evidence="5">
    <location>
        <begin position="298"/>
        <end position="369"/>
    </location>
</feature>
<evidence type="ECO:0000256" key="4">
    <source>
        <dbReference type="ARBA" id="ARBA00023163"/>
    </source>
</evidence>
<evidence type="ECO:0000313" key="8">
    <source>
        <dbReference type="Proteomes" id="UP001596337"/>
    </source>
</evidence>
<dbReference type="Gene3D" id="1.10.1740.10">
    <property type="match status" value="1"/>
</dbReference>
<dbReference type="PANTHER" id="PTHR43133:SF8">
    <property type="entry name" value="RNA POLYMERASE SIGMA FACTOR HI_1459-RELATED"/>
    <property type="match status" value="1"/>
</dbReference>
<dbReference type="PANTHER" id="PTHR43133">
    <property type="entry name" value="RNA POLYMERASE ECF-TYPE SIGMA FACTO"/>
    <property type="match status" value="1"/>
</dbReference>
<evidence type="ECO:0000259" key="6">
    <source>
        <dbReference type="Pfam" id="PF04542"/>
    </source>
</evidence>
<dbReference type="RefSeq" id="WP_345395931.1">
    <property type="nucleotide sequence ID" value="NZ_BAABLA010000024.1"/>
</dbReference>
<dbReference type="NCBIfam" id="TIGR02937">
    <property type="entry name" value="sigma70-ECF"/>
    <property type="match status" value="1"/>
</dbReference>
<feature type="region of interest" description="Disordered" evidence="5">
    <location>
        <begin position="397"/>
        <end position="416"/>
    </location>
</feature>
<dbReference type="SUPFAM" id="SSF88946">
    <property type="entry name" value="Sigma2 domain of RNA polymerase sigma factors"/>
    <property type="match status" value="1"/>
</dbReference>
<protein>
    <submittedName>
        <fullName evidence="7">Sigma-70 family RNA polymerase sigma factor</fullName>
    </submittedName>
</protein>
<dbReference type="Proteomes" id="UP001596337">
    <property type="component" value="Unassembled WGS sequence"/>
</dbReference>
<feature type="compositionally biased region" description="Low complexity" evidence="5">
    <location>
        <begin position="349"/>
        <end position="361"/>
    </location>
</feature>
<dbReference type="InterPro" id="IPR013325">
    <property type="entry name" value="RNA_pol_sigma_r2"/>
</dbReference>
<evidence type="ECO:0000313" key="7">
    <source>
        <dbReference type="EMBL" id="MFC6866629.1"/>
    </source>
</evidence>
<keyword evidence="8" id="KW-1185">Reference proteome</keyword>
<sequence length="489" mass="51929">MEDAELARRAVDGDQRAWTEIYDTYADRLHDYCHSILRDRHDAADALHDAFVTAATKIGQLRDPSRLRPWLYSICRTQCLAAIRKRSRERPNEDVAAMTPPVVDRDEYADAELRQLVADASLGLAAKDRAVLDLHLRHGLEGKDLAIALGVTPHHATVLLGRVRGHVERSLAALLVGRTGRRDCPELDALLGDWDGSLSPLIRKRVARHIDACTTCGRRRERMVSPLALLGSLPMIPAPDDVRERTLDDIALASARRPMGSRAPGGTRALGLAAGFAALLLIGGAVVALQSPSRIPGDATGALAGPQTTSTPRTEVTPETTTTPEEPAPVTVTTTTTTTTPPASPPTSEPGAGTAATPAKGSDTTSPRVFDLRTDRQGIGPRDSTCETTVARARVVDDGAEGAGDSTADPAETTSSEPVAVDVTLFWQHADGGVHEVAMVLESGDEYAAEIGPPDGGGDVVWWVVASDAAGNTTRSADEQLAVYTVCLR</sequence>
<keyword evidence="1" id="KW-0805">Transcription regulation</keyword>
<keyword evidence="2" id="KW-0731">Sigma factor</keyword>
<dbReference type="Pfam" id="PF04542">
    <property type="entry name" value="Sigma70_r2"/>
    <property type="match status" value="1"/>
</dbReference>
<keyword evidence="4" id="KW-0804">Transcription</keyword>
<organism evidence="7 8">
    <name type="scientific">Haloechinothrix salitolerans</name>
    <dbReference type="NCBI Taxonomy" id="926830"/>
    <lineage>
        <taxon>Bacteria</taxon>
        <taxon>Bacillati</taxon>
        <taxon>Actinomycetota</taxon>
        <taxon>Actinomycetes</taxon>
        <taxon>Pseudonocardiales</taxon>
        <taxon>Pseudonocardiaceae</taxon>
        <taxon>Haloechinothrix</taxon>
    </lineage>
</organism>
<gene>
    <name evidence="7" type="ORF">ACFQGD_05670</name>
</gene>
<proteinExistence type="predicted"/>
<accession>A0ABW2BVV4</accession>
<keyword evidence="3" id="KW-0238">DNA-binding</keyword>
<evidence type="ECO:0000256" key="5">
    <source>
        <dbReference type="SAM" id="MobiDB-lite"/>
    </source>
</evidence>
<evidence type="ECO:0000256" key="3">
    <source>
        <dbReference type="ARBA" id="ARBA00023125"/>
    </source>
</evidence>
<feature type="domain" description="RNA polymerase sigma-70 region 2" evidence="6">
    <location>
        <begin position="21"/>
        <end position="88"/>
    </location>
</feature>
<evidence type="ECO:0000256" key="2">
    <source>
        <dbReference type="ARBA" id="ARBA00023082"/>
    </source>
</evidence>
<dbReference type="InterPro" id="IPR039425">
    <property type="entry name" value="RNA_pol_sigma-70-like"/>
</dbReference>
<feature type="compositionally biased region" description="Low complexity" evidence="5">
    <location>
        <begin position="308"/>
        <end position="341"/>
    </location>
</feature>